<dbReference type="AlphaFoldDB" id="A0A8X7W1S7"/>
<dbReference type="EMBL" id="JAAMPC010000003">
    <property type="protein sequence ID" value="KAG2322094.1"/>
    <property type="molecule type" value="Genomic_DNA"/>
</dbReference>
<protein>
    <submittedName>
        <fullName evidence="2">Uncharacterized protein</fullName>
    </submittedName>
</protein>
<feature type="compositionally biased region" description="Basic residues" evidence="1">
    <location>
        <begin position="167"/>
        <end position="177"/>
    </location>
</feature>
<accession>A0A8X7W1S7</accession>
<dbReference type="Gene3D" id="1.10.560.10">
    <property type="entry name" value="GroEL-like equatorial domain"/>
    <property type="match status" value="1"/>
</dbReference>
<dbReference type="Proteomes" id="UP000886595">
    <property type="component" value="Unassembled WGS sequence"/>
</dbReference>
<name>A0A8X7W1S7_BRACI</name>
<evidence type="ECO:0000313" key="3">
    <source>
        <dbReference type="Proteomes" id="UP000886595"/>
    </source>
</evidence>
<proteinExistence type="predicted"/>
<organism evidence="2 3">
    <name type="scientific">Brassica carinata</name>
    <name type="common">Ethiopian mustard</name>
    <name type="synonym">Abyssinian cabbage</name>
    <dbReference type="NCBI Taxonomy" id="52824"/>
    <lineage>
        <taxon>Eukaryota</taxon>
        <taxon>Viridiplantae</taxon>
        <taxon>Streptophyta</taxon>
        <taxon>Embryophyta</taxon>
        <taxon>Tracheophyta</taxon>
        <taxon>Spermatophyta</taxon>
        <taxon>Magnoliopsida</taxon>
        <taxon>eudicotyledons</taxon>
        <taxon>Gunneridae</taxon>
        <taxon>Pentapetalae</taxon>
        <taxon>rosids</taxon>
        <taxon>malvids</taxon>
        <taxon>Brassicales</taxon>
        <taxon>Brassicaceae</taxon>
        <taxon>Brassiceae</taxon>
        <taxon>Brassica</taxon>
    </lineage>
</organism>
<dbReference type="InterPro" id="IPR027413">
    <property type="entry name" value="GROEL-like_equatorial_sf"/>
</dbReference>
<feature type="region of interest" description="Disordered" evidence="1">
    <location>
        <begin position="149"/>
        <end position="177"/>
    </location>
</feature>
<keyword evidence="3" id="KW-1185">Reference proteome</keyword>
<reference evidence="2 3" key="1">
    <citation type="submission" date="2020-02" db="EMBL/GenBank/DDBJ databases">
        <authorList>
            <person name="Ma Q."/>
            <person name="Huang Y."/>
            <person name="Song X."/>
            <person name="Pei D."/>
        </authorList>
    </citation>
    <scope>NUCLEOTIDE SEQUENCE [LARGE SCALE GENOMIC DNA]</scope>
    <source>
        <strain evidence="2">Sxm20200214</strain>
        <tissue evidence="2">Leaf</tissue>
    </source>
</reference>
<gene>
    <name evidence="2" type="ORF">Bca52824_015307</name>
</gene>
<evidence type="ECO:0000313" key="2">
    <source>
        <dbReference type="EMBL" id="KAG2322094.1"/>
    </source>
</evidence>
<sequence length="177" mass="19633">MDNDLASDGGINVDNDVLGCGEIEMKSDRTIVKPPLSDWPVFTFQTFSPQVLASNNLKHGYNAAAGTYKDLMSAGIIDPTKKTWFWSRNGNSSMPGRLHRPDPQIQVPPPLNPTLDIPIAASDVPDKLITENDVSYLAQLTEIKPVFYDESSSLTKDEESESETKRPGRVQRRAIWS</sequence>
<dbReference type="OrthoDB" id="1935563at2759"/>
<comment type="caution">
    <text evidence="2">The sequence shown here is derived from an EMBL/GenBank/DDBJ whole genome shotgun (WGS) entry which is preliminary data.</text>
</comment>
<evidence type="ECO:0000256" key="1">
    <source>
        <dbReference type="SAM" id="MobiDB-lite"/>
    </source>
</evidence>